<dbReference type="EMBL" id="CADCTR010000531">
    <property type="protein sequence ID" value="CAA9246963.1"/>
    <property type="molecule type" value="Genomic_DNA"/>
</dbReference>
<name>A0A6J4IAA1_9CHLR</name>
<evidence type="ECO:0000313" key="3">
    <source>
        <dbReference type="EMBL" id="CAA9246963.1"/>
    </source>
</evidence>
<dbReference type="SUPFAM" id="SSF55785">
    <property type="entry name" value="PYP-like sensor domain (PAS domain)"/>
    <property type="match status" value="1"/>
</dbReference>
<dbReference type="PANTHER" id="PTHR43214">
    <property type="entry name" value="TWO-COMPONENT RESPONSE REGULATOR"/>
    <property type="match status" value="1"/>
</dbReference>
<dbReference type="SMART" id="SM00421">
    <property type="entry name" value="HTH_LUXR"/>
    <property type="match status" value="1"/>
</dbReference>
<dbReference type="GO" id="GO:0006355">
    <property type="term" value="P:regulation of DNA-templated transcription"/>
    <property type="evidence" value="ECO:0007669"/>
    <property type="project" value="InterPro"/>
</dbReference>
<proteinExistence type="predicted"/>
<protein>
    <recommendedName>
        <fullName evidence="2">HTH luxR-type domain-containing protein</fullName>
    </recommendedName>
</protein>
<dbReference type="InterPro" id="IPR036388">
    <property type="entry name" value="WH-like_DNA-bd_sf"/>
</dbReference>
<sequence length="159" mass="18430">QAKLAKHGDTNFRNEVMTLRTRRGEVRDVMMSREIIGLDGEQVNLKQFYDITERKQNERQMMGALQRVMSDTTWFAQKVMEELAQVNIVGEEPLPRVELSKREREVLERIARGASNEQIAEDLGIAIQTVRNYVSTLYDKLEVHSRGEAIVWARERGII</sequence>
<dbReference type="InterPro" id="IPR039420">
    <property type="entry name" value="WalR-like"/>
</dbReference>
<dbReference type="AlphaFoldDB" id="A0A6J4IAA1"/>
<organism evidence="3">
    <name type="scientific">uncultured Chloroflexia bacterium</name>
    <dbReference type="NCBI Taxonomy" id="1672391"/>
    <lineage>
        <taxon>Bacteria</taxon>
        <taxon>Bacillati</taxon>
        <taxon>Chloroflexota</taxon>
        <taxon>Chloroflexia</taxon>
        <taxon>environmental samples</taxon>
    </lineage>
</organism>
<dbReference type="CDD" id="cd06170">
    <property type="entry name" value="LuxR_C_like"/>
    <property type="match status" value="1"/>
</dbReference>
<dbReference type="PRINTS" id="PR00038">
    <property type="entry name" value="HTHLUXR"/>
</dbReference>
<evidence type="ECO:0000256" key="1">
    <source>
        <dbReference type="ARBA" id="ARBA00023125"/>
    </source>
</evidence>
<feature type="non-terminal residue" evidence="3">
    <location>
        <position position="1"/>
    </location>
</feature>
<accession>A0A6J4IAA1</accession>
<gene>
    <name evidence="3" type="ORF">AVDCRST_MAG93-1570</name>
</gene>
<dbReference type="GO" id="GO:0003677">
    <property type="term" value="F:DNA binding"/>
    <property type="evidence" value="ECO:0007669"/>
    <property type="project" value="UniProtKB-KW"/>
</dbReference>
<feature type="domain" description="HTH luxR-type" evidence="2">
    <location>
        <begin position="92"/>
        <end position="157"/>
    </location>
</feature>
<dbReference type="InterPro" id="IPR035965">
    <property type="entry name" value="PAS-like_dom_sf"/>
</dbReference>
<dbReference type="InterPro" id="IPR016032">
    <property type="entry name" value="Sig_transdc_resp-reg_C-effctor"/>
</dbReference>
<reference evidence="3" key="1">
    <citation type="submission" date="2020-02" db="EMBL/GenBank/DDBJ databases">
        <authorList>
            <person name="Meier V. D."/>
        </authorList>
    </citation>
    <scope>NUCLEOTIDE SEQUENCE</scope>
    <source>
        <strain evidence="3">AVDCRST_MAG93</strain>
    </source>
</reference>
<dbReference type="PANTHER" id="PTHR43214:SF38">
    <property type="entry name" value="NITRATE_NITRITE RESPONSE REGULATOR PROTEIN NARL"/>
    <property type="match status" value="1"/>
</dbReference>
<dbReference type="PROSITE" id="PS50043">
    <property type="entry name" value="HTH_LUXR_2"/>
    <property type="match status" value="1"/>
</dbReference>
<keyword evidence="1" id="KW-0238">DNA-binding</keyword>
<dbReference type="Gene3D" id="1.10.10.10">
    <property type="entry name" value="Winged helix-like DNA-binding domain superfamily/Winged helix DNA-binding domain"/>
    <property type="match status" value="1"/>
</dbReference>
<dbReference type="SUPFAM" id="SSF46894">
    <property type="entry name" value="C-terminal effector domain of the bipartite response regulators"/>
    <property type="match status" value="1"/>
</dbReference>
<dbReference type="InterPro" id="IPR000792">
    <property type="entry name" value="Tscrpt_reg_LuxR_C"/>
</dbReference>
<dbReference type="Pfam" id="PF00196">
    <property type="entry name" value="GerE"/>
    <property type="match status" value="1"/>
</dbReference>
<evidence type="ECO:0000259" key="2">
    <source>
        <dbReference type="PROSITE" id="PS50043"/>
    </source>
</evidence>